<evidence type="ECO:0000313" key="3">
    <source>
        <dbReference type="EMBL" id="CAB3780417.1"/>
    </source>
</evidence>
<name>A0A6S7B800_9BURK</name>
<evidence type="ECO:0000256" key="1">
    <source>
        <dbReference type="SAM" id="MobiDB-lite"/>
    </source>
</evidence>
<reference evidence="3 4" key="1">
    <citation type="submission" date="2020-04" db="EMBL/GenBank/DDBJ databases">
        <authorList>
            <person name="De Canck E."/>
        </authorList>
    </citation>
    <scope>NUCLEOTIDE SEQUENCE [LARGE SCALE GENOMIC DNA]</scope>
    <source>
        <strain evidence="3 4">LMG 28138</strain>
    </source>
</reference>
<gene>
    <name evidence="3" type="ORF">LMG28138_01034</name>
</gene>
<dbReference type="SMART" id="SM00327">
    <property type="entry name" value="VWA"/>
    <property type="match status" value="1"/>
</dbReference>
<dbReference type="AlphaFoldDB" id="A0A6S7B800"/>
<proteinExistence type="predicted"/>
<dbReference type="Proteomes" id="UP000494115">
    <property type="component" value="Unassembled WGS sequence"/>
</dbReference>
<evidence type="ECO:0000259" key="2">
    <source>
        <dbReference type="SMART" id="SM00327"/>
    </source>
</evidence>
<feature type="domain" description="VWFA" evidence="2">
    <location>
        <begin position="210"/>
        <end position="420"/>
    </location>
</feature>
<feature type="compositionally biased region" description="Basic and acidic residues" evidence="1">
    <location>
        <begin position="332"/>
        <end position="347"/>
    </location>
</feature>
<dbReference type="PANTHER" id="PTHR39338:SF6">
    <property type="entry name" value="BLL5662 PROTEIN"/>
    <property type="match status" value="1"/>
</dbReference>
<dbReference type="InterPro" id="IPR002035">
    <property type="entry name" value="VWF_A"/>
</dbReference>
<dbReference type="CDD" id="cd00198">
    <property type="entry name" value="vWFA"/>
    <property type="match status" value="1"/>
</dbReference>
<protein>
    <recommendedName>
        <fullName evidence="2">VWFA domain-containing protein</fullName>
    </recommendedName>
</protein>
<feature type="region of interest" description="Disordered" evidence="1">
    <location>
        <begin position="319"/>
        <end position="361"/>
    </location>
</feature>
<dbReference type="PANTHER" id="PTHR39338">
    <property type="entry name" value="BLL5662 PROTEIN-RELATED"/>
    <property type="match status" value="1"/>
</dbReference>
<dbReference type="Gene3D" id="3.40.50.410">
    <property type="entry name" value="von Willebrand factor, type A domain"/>
    <property type="match status" value="1"/>
</dbReference>
<dbReference type="InterPro" id="IPR011195">
    <property type="entry name" value="UCP010256"/>
</dbReference>
<dbReference type="Pfam" id="PF05762">
    <property type="entry name" value="VWA_CoxE"/>
    <property type="match status" value="2"/>
</dbReference>
<dbReference type="RefSeq" id="WP_246257009.1">
    <property type="nucleotide sequence ID" value="NZ_CADIKM010000003.1"/>
</dbReference>
<sequence>MNVHEGRLAENLVHFTRVLRVAGLPVGPGQMLDALAAVRLVGVMRREDWQAALAAVLVKRREHREVFDQAFATFWRDPDLLGKVLAAMLPHVEGRYDAPTVSPRVAQGLSPHRKASHPGVSREQEPDLVAFGASRIEQLQHTDFERMTAEEWQAVARMLETVPMPVEPRRIRRYRSAARGGIDPRATLRAAMRTGGDSLALRYRCHVRHTPPLVVLCDISGSMQRYSRMFLHWLHGMVQREPSVSVFLFGTRLTPITRLLRTRDVDAALAAVAAGVSDWSGGTRIAAALERFNQDWSRRLLAQSAAVLLVTDGLECDEEGDLGDDGPARGGGGERRDIRAREGDARGRGQGAAHGAQDGLHARRRSSIERLALAAERLSKSCRELIWLNPLLRYEGFEPKAAGVRALLPSVDRHIPVHNLAAYAQLAAALGETTRWK</sequence>
<accession>A0A6S7B800</accession>
<evidence type="ECO:0000313" key="4">
    <source>
        <dbReference type="Proteomes" id="UP000494115"/>
    </source>
</evidence>
<dbReference type="InterPro" id="IPR008912">
    <property type="entry name" value="Uncharacterised_CoxE"/>
</dbReference>
<dbReference type="PIRSF" id="PIRSF010256">
    <property type="entry name" value="CoxE_vWa"/>
    <property type="match status" value="1"/>
</dbReference>
<dbReference type="InterPro" id="IPR036465">
    <property type="entry name" value="vWFA_dom_sf"/>
</dbReference>
<dbReference type="SUPFAM" id="SSF53300">
    <property type="entry name" value="vWA-like"/>
    <property type="match status" value="1"/>
</dbReference>
<organism evidence="3 4">
    <name type="scientific">Pararobbsia alpina</name>
    <dbReference type="NCBI Taxonomy" id="621374"/>
    <lineage>
        <taxon>Bacteria</taxon>
        <taxon>Pseudomonadati</taxon>
        <taxon>Pseudomonadota</taxon>
        <taxon>Betaproteobacteria</taxon>
        <taxon>Burkholderiales</taxon>
        <taxon>Burkholderiaceae</taxon>
        <taxon>Pararobbsia</taxon>
    </lineage>
</organism>
<keyword evidence="4" id="KW-1185">Reference proteome</keyword>
<dbReference type="EMBL" id="CADIKM010000003">
    <property type="protein sequence ID" value="CAB3780417.1"/>
    <property type="molecule type" value="Genomic_DNA"/>
</dbReference>
<feature type="region of interest" description="Disordered" evidence="1">
    <location>
        <begin position="103"/>
        <end position="124"/>
    </location>
</feature>